<gene>
    <name evidence="2" type="ORF">EA71_02419</name>
</gene>
<reference evidence="2 3" key="1">
    <citation type="submission" date="2015-06" db="EMBL/GenBank/DDBJ databases">
        <title>The Genome Sequence of Enterococcus durans 4EA1.</title>
        <authorList>
            <consortium name="The Broad Institute Genomics Platform"/>
            <consortium name="The Broad Institute Genome Sequencing Center for Infectious Disease"/>
            <person name="Earl A.M."/>
            <person name="Van Tyne D."/>
            <person name="Lebreton F."/>
            <person name="Saavedra J.T."/>
            <person name="Gilmore M.S."/>
            <person name="Manson Mcguire A."/>
            <person name="Clock S."/>
            <person name="Crupain M."/>
            <person name="Rangan U."/>
            <person name="Young S."/>
            <person name="Abouelleil A."/>
            <person name="Cao P."/>
            <person name="Chapman S.B."/>
            <person name="Griggs A."/>
            <person name="Priest M."/>
            <person name="Shea T."/>
            <person name="Wortman J."/>
            <person name="Nusbaum C."/>
            <person name="Birren B."/>
        </authorList>
    </citation>
    <scope>NUCLEOTIDE SEQUENCE [LARGE SCALE GENOMIC DNA]</scope>
    <source>
        <strain evidence="2 3">4EA1</strain>
    </source>
</reference>
<feature type="transmembrane region" description="Helical" evidence="1">
    <location>
        <begin position="16"/>
        <end position="33"/>
    </location>
</feature>
<proteinExistence type="predicted"/>
<evidence type="ECO:0000313" key="3">
    <source>
        <dbReference type="Proteomes" id="UP000252797"/>
    </source>
</evidence>
<dbReference type="RefSeq" id="WP_113846219.1">
    <property type="nucleotide sequence ID" value="NZ_JADPAK010000003.1"/>
</dbReference>
<keyword evidence="1" id="KW-0472">Membrane</keyword>
<name>A0A367CGG2_9ENTE</name>
<accession>A0A367CGG2</accession>
<keyword evidence="1" id="KW-0812">Transmembrane</keyword>
<keyword evidence="1" id="KW-1133">Transmembrane helix</keyword>
<feature type="transmembrane region" description="Helical" evidence="1">
    <location>
        <begin position="78"/>
        <end position="104"/>
    </location>
</feature>
<feature type="transmembrane region" description="Helical" evidence="1">
    <location>
        <begin position="178"/>
        <end position="199"/>
    </location>
</feature>
<dbReference type="AlphaFoldDB" id="A0A367CGG2"/>
<feature type="transmembrane region" description="Helical" evidence="1">
    <location>
        <begin position="124"/>
        <end position="144"/>
    </location>
</feature>
<evidence type="ECO:0000256" key="1">
    <source>
        <dbReference type="SAM" id="Phobius"/>
    </source>
</evidence>
<protein>
    <submittedName>
        <fullName evidence="2">Uncharacterized protein</fullName>
    </submittedName>
</protein>
<comment type="caution">
    <text evidence="2">The sequence shown here is derived from an EMBL/GenBank/DDBJ whole genome shotgun (WGS) entry which is preliminary data.</text>
</comment>
<feature type="transmembrane region" description="Helical" evidence="1">
    <location>
        <begin position="40"/>
        <end position="58"/>
    </location>
</feature>
<dbReference type="Proteomes" id="UP000252797">
    <property type="component" value="Unassembled WGS sequence"/>
</dbReference>
<organism evidence="2 3">
    <name type="scientific">Enterococcus durans</name>
    <dbReference type="NCBI Taxonomy" id="53345"/>
    <lineage>
        <taxon>Bacteria</taxon>
        <taxon>Bacillati</taxon>
        <taxon>Bacillota</taxon>
        <taxon>Bacilli</taxon>
        <taxon>Lactobacillales</taxon>
        <taxon>Enterococcaceae</taxon>
        <taxon>Enterococcus</taxon>
    </lineage>
</organism>
<dbReference type="EMBL" id="LEPB01000004">
    <property type="protein sequence ID" value="RCA11654.1"/>
    <property type="molecule type" value="Genomic_DNA"/>
</dbReference>
<feature type="transmembrane region" description="Helical" evidence="1">
    <location>
        <begin position="150"/>
        <end position="171"/>
    </location>
</feature>
<sequence length="200" mass="22779">MFPINSKTCTKVSKCFLIGSVFLLAWLLIIWFSRSLYADVAVVYYLSCLLSGISFIFATGTHLDSLKGWGMFVHFSSIYLVAGILVPLSGGIILIVSILTYLLVPTMSRRLPRKQTQQRVQMLLLGPPMLYSITYFIRINYYLMTFDGEIIKYLIFMSISGLVGLILSTGLDNGKTKWILLGINYAFATYFHIVIWILWR</sequence>
<evidence type="ECO:0000313" key="2">
    <source>
        <dbReference type="EMBL" id="RCA11654.1"/>
    </source>
</evidence>